<dbReference type="RefSeq" id="WP_159974407.1">
    <property type="nucleotide sequence ID" value="NZ_BLIV01000001.1"/>
</dbReference>
<gene>
    <name evidence="1" type="ORF">So717_02640</name>
</gene>
<dbReference type="AlphaFoldDB" id="A0A640VN47"/>
<dbReference type="Pfam" id="PF01042">
    <property type="entry name" value="Ribonuc_L-PSP"/>
    <property type="match status" value="1"/>
</dbReference>
<dbReference type="OrthoDB" id="583118at2"/>
<dbReference type="Proteomes" id="UP000436522">
    <property type="component" value="Unassembled WGS sequence"/>
</dbReference>
<accession>A0A640VN47</accession>
<dbReference type="GO" id="GO:0005829">
    <property type="term" value="C:cytosol"/>
    <property type="evidence" value="ECO:0007669"/>
    <property type="project" value="TreeGrafter"/>
</dbReference>
<reference evidence="1 2" key="1">
    <citation type="submission" date="2019-12" db="EMBL/GenBank/DDBJ databases">
        <title>Roseobacter cerasinus sp. nov., isolated from seawater around aquaculture.</title>
        <authorList>
            <person name="Muramatsu S."/>
            <person name="Takabe Y."/>
            <person name="Mori K."/>
            <person name="Takaichi S."/>
            <person name="Hanada S."/>
        </authorList>
    </citation>
    <scope>NUCLEOTIDE SEQUENCE [LARGE SCALE GENOMIC DNA]</scope>
    <source>
        <strain evidence="1 2">AI77</strain>
    </source>
</reference>
<dbReference type="PANTHER" id="PTHR11803">
    <property type="entry name" value="2-IMINOBUTANOATE/2-IMINOPROPANOATE DEAMINASE RIDA"/>
    <property type="match status" value="1"/>
</dbReference>
<dbReference type="InterPro" id="IPR035959">
    <property type="entry name" value="RutC-like_sf"/>
</dbReference>
<dbReference type="GO" id="GO:0019239">
    <property type="term" value="F:deaminase activity"/>
    <property type="evidence" value="ECO:0007669"/>
    <property type="project" value="TreeGrafter"/>
</dbReference>
<keyword evidence="2" id="KW-1185">Reference proteome</keyword>
<evidence type="ECO:0000313" key="1">
    <source>
        <dbReference type="EMBL" id="GFE48511.1"/>
    </source>
</evidence>
<dbReference type="EMBL" id="BLIV01000001">
    <property type="protein sequence ID" value="GFE48511.1"/>
    <property type="molecule type" value="Genomic_DNA"/>
</dbReference>
<proteinExistence type="predicted"/>
<dbReference type="InterPro" id="IPR006175">
    <property type="entry name" value="YjgF/YER057c/UK114"/>
</dbReference>
<sequence>MRQAIIPEALKEAAAATGFSPVIRAGDFLFLTGATGGRADGTMPESPAEQTRIALDKAQTALAAAGADETNVVEMTSYHVDIATTFAPVQATLEEVFTPPLPAWTAVEVAGLRRPGALVEFRLVAHSPQERPA</sequence>
<comment type="caution">
    <text evidence="1">The sequence shown here is derived from an EMBL/GenBank/DDBJ whole genome shotgun (WGS) entry which is preliminary data.</text>
</comment>
<dbReference type="Gene3D" id="3.30.1330.40">
    <property type="entry name" value="RutC-like"/>
    <property type="match status" value="1"/>
</dbReference>
<organism evidence="1 2">
    <name type="scientific">Roseobacter cerasinus</name>
    <dbReference type="NCBI Taxonomy" id="2602289"/>
    <lineage>
        <taxon>Bacteria</taxon>
        <taxon>Pseudomonadati</taxon>
        <taxon>Pseudomonadota</taxon>
        <taxon>Alphaproteobacteria</taxon>
        <taxon>Rhodobacterales</taxon>
        <taxon>Roseobacteraceae</taxon>
        <taxon>Roseobacter</taxon>
    </lineage>
</organism>
<dbReference type="PANTHER" id="PTHR11803:SF44">
    <property type="entry name" value="RUTC FAMILY PROTEIN YJGH"/>
    <property type="match status" value="1"/>
</dbReference>
<name>A0A640VN47_9RHOB</name>
<protein>
    <submittedName>
        <fullName evidence="1">Uncharacterized protein</fullName>
    </submittedName>
</protein>
<dbReference type="SUPFAM" id="SSF55298">
    <property type="entry name" value="YjgF-like"/>
    <property type="match status" value="1"/>
</dbReference>
<evidence type="ECO:0000313" key="2">
    <source>
        <dbReference type="Proteomes" id="UP000436522"/>
    </source>
</evidence>